<dbReference type="EMBL" id="FNCS01000029">
    <property type="protein sequence ID" value="SDH19669.1"/>
    <property type="molecule type" value="Genomic_DNA"/>
</dbReference>
<sequence length="431" mass="43769">MEADTESFFALAEALGIGLLIGIEREQSEHTTGKDASSGVRTFALASLIGAISMMTGGMPLLAVAVLAVGTFRIVWVVQQGDPTTGLTTSLALVAVVLLGALATETALLAAGVGVIIASLLAAREVIRGFSRTVLTAAELRDGLILGVSILVILPVLPNLNFGPGGALNPRGLFIIVVLVMLIGAAGHIATRVVGVHLGLPVSGFLSGFVSSTATIAALGRRAGEKSDDAKSAAAGATLSSVSSLIQIGIILLALSPAMFAVGLPVLLGAGLAAGLHGAAIFFLTQRGEIKPAEIGLTSQVFSVKSAVGFAFIVATVMLISALLNDYFGSAAILVTATLAGLVSTNSATVALASLVAVGQISALEGVLPLAAALSANTLVRIWIALRSSEPSFRRTVSGGLVLQLAVLWVAWWLDGIARAWITELSLTMPL</sequence>
<organism evidence="4 5">
    <name type="scientific">Pelagibacterium luteolum</name>
    <dbReference type="NCBI Taxonomy" id="440168"/>
    <lineage>
        <taxon>Bacteria</taxon>
        <taxon>Pseudomonadati</taxon>
        <taxon>Pseudomonadota</taxon>
        <taxon>Alphaproteobacteria</taxon>
        <taxon>Hyphomicrobiales</taxon>
        <taxon>Devosiaceae</taxon>
        <taxon>Pelagibacterium</taxon>
    </lineage>
</organism>
<dbReference type="Pfam" id="PF02308">
    <property type="entry name" value="MgtC"/>
    <property type="match status" value="1"/>
</dbReference>
<dbReference type="InterPro" id="IPR049177">
    <property type="entry name" value="MgtC_SapB_SrpB_YhiD_N"/>
</dbReference>
<feature type="transmembrane region" description="Helical" evidence="1">
    <location>
        <begin position="198"/>
        <end position="220"/>
    </location>
</feature>
<dbReference type="AlphaFoldDB" id="A0A1G8AFJ9"/>
<evidence type="ECO:0000313" key="5">
    <source>
        <dbReference type="Proteomes" id="UP000199495"/>
    </source>
</evidence>
<dbReference type="OrthoDB" id="9813718at2"/>
<dbReference type="InterPro" id="IPR025105">
    <property type="entry name" value="DUF4010"/>
</dbReference>
<feature type="domain" description="DUF4010" evidence="3">
    <location>
        <begin position="178"/>
        <end position="386"/>
    </location>
</feature>
<proteinExistence type="predicted"/>
<keyword evidence="1" id="KW-1133">Transmembrane helix</keyword>
<dbReference type="RefSeq" id="WP_090600151.1">
    <property type="nucleotide sequence ID" value="NZ_FNCS01000029.1"/>
</dbReference>
<evidence type="ECO:0000259" key="2">
    <source>
        <dbReference type="Pfam" id="PF02308"/>
    </source>
</evidence>
<feature type="transmembrane region" description="Helical" evidence="1">
    <location>
        <begin position="90"/>
        <end position="123"/>
    </location>
</feature>
<feature type="transmembrane region" description="Helical" evidence="1">
    <location>
        <begin position="398"/>
        <end position="422"/>
    </location>
</feature>
<keyword evidence="1" id="KW-0472">Membrane</keyword>
<feature type="transmembrane region" description="Helical" evidence="1">
    <location>
        <begin position="262"/>
        <end position="284"/>
    </location>
</feature>
<feature type="transmembrane region" description="Helical" evidence="1">
    <location>
        <begin position="331"/>
        <end position="361"/>
    </location>
</feature>
<dbReference type="Pfam" id="PF13194">
    <property type="entry name" value="DUF4010"/>
    <property type="match status" value="1"/>
</dbReference>
<keyword evidence="1" id="KW-0812">Transmembrane</keyword>
<feature type="transmembrane region" description="Helical" evidence="1">
    <location>
        <begin position="172"/>
        <end position="191"/>
    </location>
</feature>
<dbReference type="PANTHER" id="PTHR39084">
    <property type="entry name" value="MEMBRANE PROTEIN-RELATED"/>
    <property type="match status" value="1"/>
</dbReference>
<feature type="transmembrane region" description="Helical" evidence="1">
    <location>
        <begin position="304"/>
        <end position="324"/>
    </location>
</feature>
<dbReference type="PANTHER" id="PTHR39084:SF1">
    <property type="entry name" value="DUF4010 DOMAIN-CONTAINING PROTEIN"/>
    <property type="match status" value="1"/>
</dbReference>
<feature type="transmembrane region" description="Helical" evidence="1">
    <location>
        <begin position="367"/>
        <end position="386"/>
    </location>
</feature>
<feature type="transmembrane region" description="Helical" evidence="1">
    <location>
        <begin position="43"/>
        <end position="70"/>
    </location>
</feature>
<keyword evidence="5" id="KW-1185">Reference proteome</keyword>
<dbReference type="Proteomes" id="UP000199495">
    <property type="component" value="Unassembled WGS sequence"/>
</dbReference>
<feature type="transmembrane region" description="Helical" evidence="1">
    <location>
        <begin position="143"/>
        <end position="160"/>
    </location>
</feature>
<dbReference type="STRING" id="440168.SAMN04487974_12924"/>
<name>A0A1G8AFJ9_9HYPH</name>
<feature type="transmembrane region" description="Helical" evidence="1">
    <location>
        <begin position="232"/>
        <end position="255"/>
    </location>
</feature>
<reference evidence="4 5" key="1">
    <citation type="submission" date="2016-10" db="EMBL/GenBank/DDBJ databases">
        <authorList>
            <person name="de Groot N.N."/>
        </authorList>
    </citation>
    <scope>NUCLEOTIDE SEQUENCE [LARGE SCALE GENOMIC DNA]</scope>
    <source>
        <strain evidence="4 5">CGMCC 1.10267</strain>
    </source>
</reference>
<feature type="domain" description="MgtC/SapB/SrpB/YhiD N-terminal" evidence="2">
    <location>
        <begin position="12"/>
        <end position="123"/>
    </location>
</feature>
<protein>
    <submittedName>
        <fullName evidence="4">Uncharacterized membrane protein, DUF4010 family</fullName>
    </submittedName>
</protein>
<gene>
    <name evidence="4" type="ORF">SAMN04487974_12924</name>
</gene>
<evidence type="ECO:0000256" key="1">
    <source>
        <dbReference type="SAM" id="Phobius"/>
    </source>
</evidence>
<evidence type="ECO:0000259" key="3">
    <source>
        <dbReference type="Pfam" id="PF13194"/>
    </source>
</evidence>
<accession>A0A1G8AFJ9</accession>
<evidence type="ECO:0000313" key="4">
    <source>
        <dbReference type="EMBL" id="SDH19669.1"/>
    </source>
</evidence>